<reference evidence="1 2" key="1">
    <citation type="submission" date="2020-08" db="EMBL/GenBank/DDBJ databases">
        <title>Cohnella phylogeny.</title>
        <authorList>
            <person name="Dunlap C."/>
        </authorList>
    </citation>
    <scope>NUCLEOTIDE SEQUENCE [LARGE SCALE GENOMIC DNA]</scope>
    <source>
        <strain evidence="1 2">DSM 28246</strain>
    </source>
</reference>
<dbReference type="RefSeq" id="WP_185673026.1">
    <property type="nucleotide sequence ID" value="NZ_JACJVP010000064.1"/>
</dbReference>
<name>A0A7X0RWW0_9BACL</name>
<gene>
    <name evidence="1" type="ORF">H7C19_31350</name>
</gene>
<comment type="caution">
    <text evidence="1">The sequence shown here is derived from an EMBL/GenBank/DDBJ whole genome shotgun (WGS) entry which is preliminary data.</text>
</comment>
<evidence type="ECO:0000313" key="2">
    <source>
        <dbReference type="Proteomes" id="UP000547209"/>
    </source>
</evidence>
<dbReference type="AlphaFoldDB" id="A0A7X0RWW0"/>
<protein>
    <submittedName>
        <fullName evidence="1">Uncharacterized protein</fullName>
    </submittedName>
</protein>
<dbReference type="EMBL" id="JACJVP010000064">
    <property type="protein sequence ID" value="MBB6675168.1"/>
    <property type="molecule type" value="Genomic_DNA"/>
</dbReference>
<sequence length="64" mass="7593">MFDRIGGHTRRVKGAEDYEFIPKSMNAERCNVENLPDVLYAYRRSPFQRSLKYFGRGRTHPVEE</sequence>
<proteinExistence type="predicted"/>
<organism evidence="1 2">
    <name type="scientific">Cohnella nanjingensis</name>
    <dbReference type="NCBI Taxonomy" id="1387779"/>
    <lineage>
        <taxon>Bacteria</taxon>
        <taxon>Bacillati</taxon>
        <taxon>Bacillota</taxon>
        <taxon>Bacilli</taxon>
        <taxon>Bacillales</taxon>
        <taxon>Paenibacillaceae</taxon>
        <taxon>Cohnella</taxon>
    </lineage>
</organism>
<dbReference type="Proteomes" id="UP000547209">
    <property type="component" value="Unassembled WGS sequence"/>
</dbReference>
<keyword evidence="2" id="KW-1185">Reference proteome</keyword>
<evidence type="ECO:0000313" key="1">
    <source>
        <dbReference type="EMBL" id="MBB6675168.1"/>
    </source>
</evidence>
<accession>A0A7X0RWW0</accession>